<comment type="caution">
    <text evidence="2">The sequence shown here is derived from an EMBL/GenBank/DDBJ whole genome shotgun (WGS) entry which is preliminary data.</text>
</comment>
<dbReference type="AlphaFoldDB" id="A0A3D9L053"/>
<sequence length="150" mass="16339">MKKVLLICFLVGGMITASSAQELGLRFGDVTGGNVALDAIFSTGKFNRIHADVSAGHGGLGVDALWDFVYLPFEEFGEPGFYWYAGAGPGLYINDPIWISAMAEIGLEYRIADVPLSVSADWRPTLTLVQTTDLYFGLFGLNVRYIFDGE</sequence>
<dbReference type="OrthoDB" id="978645at2"/>
<keyword evidence="3" id="KW-1185">Reference proteome</keyword>
<keyword evidence="1" id="KW-0732">Signal</keyword>
<evidence type="ECO:0000313" key="3">
    <source>
        <dbReference type="Proteomes" id="UP000256779"/>
    </source>
</evidence>
<dbReference type="EMBL" id="QREG01000021">
    <property type="protein sequence ID" value="RED94347.1"/>
    <property type="molecule type" value="Genomic_DNA"/>
</dbReference>
<feature type="chain" id="PRO_5017829776" description="Outer membrane protein" evidence="1">
    <location>
        <begin position="21"/>
        <end position="150"/>
    </location>
</feature>
<protein>
    <recommendedName>
        <fullName evidence="4">Outer membrane protein</fullName>
    </recommendedName>
</protein>
<organism evidence="2 3">
    <name type="scientific">Marinoscillum furvescens DSM 4134</name>
    <dbReference type="NCBI Taxonomy" id="1122208"/>
    <lineage>
        <taxon>Bacteria</taxon>
        <taxon>Pseudomonadati</taxon>
        <taxon>Bacteroidota</taxon>
        <taxon>Cytophagia</taxon>
        <taxon>Cytophagales</taxon>
        <taxon>Reichenbachiellaceae</taxon>
        <taxon>Marinoscillum</taxon>
    </lineage>
</organism>
<dbReference type="Proteomes" id="UP000256779">
    <property type="component" value="Unassembled WGS sequence"/>
</dbReference>
<evidence type="ECO:0008006" key="4">
    <source>
        <dbReference type="Google" id="ProtNLM"/>
    </source>
</evidence>
<feature type="signal peptide" evidence="1">
    <location>
        <begin position="1"/>
        <end position="20"/>
    </location>
</feature>
<name>A0A3D9L053_MARFU</name>
<proteinExistence type="predicted"/>
<evidence type="ECO:0000313" key="2">
    <source>
        <dbReference type="EMBL" id="RED94347.1"/>
    </source>
</evidence>
<accession>A0A3D9L053</accession>
<dbReference type="RefSeq" id="WP_115869586.1">
    <property type="nucleotide sequence ID" value="NZ_QREG01000021.1"/>
</dbReference>
<gene>
    <name evidence="2" type="ORF">C7460_12134</name>
</gene>
<reference evidence="2 3" key="1">
    <citation type="submission" date="2018-07" db="EMBL/GenBank/DDBJ databases">
        <title>Genomic Encyclopedia of Type Strains, Phase IV (KMG-IV): sequencing the most valuable type-strain genomes for metagenomic binning, comparative biology and taxonomic classification.</title>
        <authorList>
            <person name="Goeker M."/>
        </authorList>
    </citation>
    <scope>NUCLEOTIDE SEQUENCE [LARGE SCALE GENOMIC DNA]</scope>
    <source>
        <strain evidence="2 3">DSM 4134</strain>
    </source>
</reference>
<evidence type="ECO:0000256" key="1">
    <source>
        <dbReference type="SAM" id="SignalP"/>
    </source>
</evidence>